<dbReference type="Proteomes" id="UP001165960">
    <property type="component" value="Unassembled WGS sequence"/>
</dbReference>
<protein>
    <submittedName>
        <fullName evidence="1">Uncharacterized protein</fullName>
    </submittedName>
</protein>
<sequence>MRETNSSNPHVNRATKTMSNSAYERPAINCTTVVPLLSSLNHLIYLTSTSSKTRDTIVNDGGLEQLIHILNTTKVIDVRSGWKWSMAYQCVVNIGVRGNEAIRKRVVEAGAIPIVINILETFLTALEHIRAEKDRGSLPPTAPLSGLVRQLRTIGARASEQDAPITSQDTTIDVASTTIEIAPSGLPFIRSGPQTRSITQQLARGSSEGNSSSLLQPPRTSNSSTILPSSPRPSHLMELGGQFISHSSEDMGDDDEMEEESEEGDNMVSPPSWLDQVLYREEDILLSLQLLAYLSKYPSLRHILHSGYEPINVFRLVEQFTSRAHANEVQYWSGIIMRNACRKDDGRGGLRQCAFMSCGRWEMYPREFAKCRRCRKAKYCSKVCQSRAWTEGHRYWCVERTSEVPSNEDPSSVNTSNPTSAASAPGSAISQMPSQDPDHHSLETAGLISEGRPIDP</sequence>
<accession>A0ACC2U9E3</accession>
<keyword evidence="2" id="KW-1185">Reference proteome</keyword>
<gene>
    <name evidence="1" type="ORF">DSO57_1034197</name>
</gene>
<proteinExistence type="predicted"/>
<comment type="caution">
    <text evidence="1">The sequence shown here is derived from an EMBL/GenBank/DDBJ whole genome shotgun (WGS) entry which is preliminary data.</text>
</comment>
<name>A0ACC2U9E3_9FUNG</name>
<evidence type="ECO:0000313" key="1">
    <source>
        <dbReference type="EMBL" id="KAJ9083493.1"/>
    </source>
</evidence>
<dbReference type="EMBL" id="QTSX02000991">
    <property type="protein sequence ID" value="KAJ9083493.1"/>
    <property type="molecule type" value="Genomic_DNA"/>
</dbReference>
<evidence type="ECO:0000313" key="2">
    <source>
        <dbReference type="Proteomes" id="UP001165960"/>
    </source>
</evidence>
<reference evidence="1" key="1">
    <citation type="submission" date="2022-04" db="EMBL/GenBank/DDBJ databases">
        <title>Genome of the entomopathogenic fungus Entomophthora muscae.</title>
        <authorList>
            <person name="Elya C."/>
            <person name="Lovett B.R."/>
            <person name="Lee E."/>
            <person name="Macias A.M."/>
            <person name="Hajek A.E."/>
            <person name="De Bivort B.L."/>
            <person name="Kasson M.T."/>
            <person name="De Fine Licht H.H."/>
            <person name="Stajich J.E."/>
        </authorList>
    </citation>
    <scope>NUCLEOTIDE SEQUENCE</scope>
    <source>
        <strain evidence="1">Berkeley</strain>
    </source>
</reference>
<organism evidence="1 2">
    <name type="scientific">Entomophthora muscae</name>
    <dbReference type="NCBI Taxonomy" id="34485"/>
    <lineage>
        <taxon>Eukaryota</taxon>
        <taxon>Fungi</taxon>
        <taxon>Fungi incertae sedis</taxon>
        <taxon>Zoopagomycota</taxon>
        <taxon>Entomophthoromycotina</taxon>
        <taxon>Entomophthoromycetes</taxon>
        <taxon>Entomophthorales</taxon>
        <taxon>Entomophthoraceae</taxon>
        <taxon>Entomophthora</taxon>
    </lineage>
</organism>